<feature type="binding site" evidence="5">
    <location>
        <position position="86"/>
    </location>
    <ligand>
        <name>Zn(2+)</name>
        <dbReference type="ChEBI" id="CHEBI:29105"/>
    </ligand>
</feature>
<keyword evidence="7" id="KW-1185">Reference proteome</keyword>
<evidence type="ECO:0000256" key="1">
    <source>
        <dbReference type="ARBA" id="ARBA00010748"/>
    </source>
</evidence>
<dbReference type="InterPro" id="IPR000688">
    <property type="entry name" value="HypA/HybF"/>
</dbReference>
<dbReference type="HAMAP" id="MF_00213">
    <property type="entry name" value="HypA_HybF"/>
    <property type="match status" value="1"/>
</dbReference>
<comment type="function">
    <text evidence="5">Involved in the maturation of [NiFe] hydrogenases. Required for nickel insertion into the metal center of the hydrogenase.</text>
</comment>
<dbReference type="EMBL" id="JADOUF010000001">
    <property type="protein sequence ID" value="MBG6136779.1"/>
    <property type="molecule type" value="Genomic_DNA"/>
</dbReference>
<dbReference type="PANTHER" id="PTHR34535:SF3">
    <property type="entry name" value="HYDROGENASE MATURATION FACTOR HYPA"/>
    <property type="match status" value="1"/>
</dbReference>
<accession>A0A8J7GDP2</accession>
<dbReference type="Pfam" id="PF01155">
    <property type="entry name" value="HypA"/>
    <property type="match status" value="1"/>
</dbReference>
<dbReference type="PROSITE" id="PS01249">
    <property type="entry name" value="HYPA"/>
    <property type="match status" value="1"/>
</dbReference>
<organism evidence="6 7">
    <name type="scientific">Longispora fulva</name>
    <dbReference type="NCBI Taxonomy" id="619741"/>
    <lineage>
        <taxon>Bacteria</taxon>
        <taxon>Bacillati</taxon>
        <taxon>Actinomycetota</taxon>
        <taxon>Actinomycetes</taxon>
        <taxon>Micromonosporales</taxon>
        <taxon>Micromonosporaceae</taxon>
        <taxon>Longispora</taxon>
    </lineage>
</organism>
<dbReference type="InterPro" id="IPR020538">
    <property type="entry name" value="Hydgase_Ni_incorp_HypA/HybF_CS"/>
</dbReference>
<gene>
    <name evidence="5" type="primary">hypA</name>
    <name evidence="6" type="ORF">IW245_002973</name>
</gene>
<dbReference type="Proteomes" id="UP000622552">
    <property type="component" value="Unassembled WGS sequence"/>
</dbReference>
<feature type="binding site" evidence="5">
    <location>
        <position position="2"/>
    </location>
    <ligand>
        <name>Ni(2+)</name>
        <dbReference type="ChEBI" id="CHEBI:49786"/>
    </ligand>
</feature>
<proteinExistence type="inferred from homology"/>
<reference evidence="6" key="1">
    <citation type="submission" date="2020-11" db="EMBL/GenBank/DDBJ databases">
        <title>Sequencing the genomes of 1000 actinobacteria strains.</title>
        <authorList>
            <person name="Klenk H.-P."/>
        </authorList>
    </citation>
    <scope>NUCLEOTIDE SEQUENCE</scope>
    <source>
        <strain evidence="6">DSM 45356</strain>
    </source>
</reference>
<protein>
    <recommendedName>
        <fullName evidence="5">Hydrogenase maturation factor HypA</fullName>
    </recommendedName>
</protein>
<dbReference type="AlphaFoldDB" id="A0A8J7GDP2"/>
<comment type="similarity">
    <text evidence="1 5">Belongs to the HypA/HybF family.</text>
</comment>
<dbReference type="RefSeq" id="WP_197003710.1">
    <property type="nucleotide sequence ID" value="NZ_BONS01000016.1"/>
</dbReference>
<dbReference type="GO" id="GO:0008270">
    <property type="term" value="F:zinc ion binding"/>
    <property type="evidence" value="ECO:0007669"/>
    <property type="project" value="UniProtKB-UniRule"/>
</dbReference>
<keyword evidence="2 5" id="KW-0533">Nickel</keyword>
<dbReference type="PANTHER" id="PTHR34535">
    <property type="entry name" value="HYDROGENASE MATURATION FACTOR HYPA"/>
    <property type="match status" value="1"/>
</dbReference>
<name>A0A8J7GDP2_9ACTN</name>
<keyword evidence="4 5" id="KW-0862">Zinc</keyword>
<dbReference type="GO" id="GO:0016151">
    <property type="term" value="F:nickel cation binding"/>
    <property type="evidence" value="ECO:0007669"/>
    <property type="project" value="UniProtKB-UniRule"/>
</dbReference>
<feature type="binding site" evidence="5">
    <location>
        <position position="73"/>
    </location>
    <ligand>
        <name>Zn(2+)</name>
        <dbReference type="ChEBI" id="CHEBI:29105"/>
    </ligand>
</feature>
<evidence type="ECO:0000256" key="3">
    <source>
        <dbReference type="ARBA" id="ARBA00022723"/>
    </source>
</evidence>
<evidence type="ECO:0000256" key="5">
    <source>
        <dbReference type="HAMAP-Rule" id="MF_00213"/>
    </source>
</evidence>
<feature type="binding site" evidence="5">
    <location>
        <position position="70"/>
    </location>
    <ligand>
        <name>Zn(2+)</name>
        <dbReference type="ChEBI" id="CHEBI:29105"/>
    </ligand>
</feature>
<evidence type="ECO:0000313" key="6">
    <source>
        <dbReference type="EMBL" id="MBG6136779.1"/>
    </source>
</evidence>
<dbReference type="GO" id="GO:0051604">
    <property type="term" value="P:protein maturation"/>
    <property type="evidence" value="ECO:0007669"/>
    <property type="project" value="InterPro"/>
</dbReference>
<dbReference type="PIRSF" id="PIRSF004761">
    <property type="entry name" value="Hydrgn_mat_HypA"/>
    <property type="match status" value="1"/>
</dbReference>
<feature type="binding site" evidence="5">
    <location>
        <position position="88"/>
    </location>
    <ligand>
        <name>Zn(2+)</name>
        <dbReference type="ChEBI" id="CHEBI:29105"/>
    </ligand>
</feature>
<comment type="caution">
    <text evidence="6">The sequence shown here is derived from an EMBL/GenBank/DDBJ whole genome shotgun (WGS) entry which is preliminary data.</text>
</comment>
<keyword evidence="3 5" id="KW-0479">Metal-binding</keyword>
<evidence type="ECO:0000256" key="4">
    <source>
        <dbReference type="ARBA" id="ARBA00022833"/>
    </source>
</evidence>
<evidence type="ECO:0000256" key="2">
    <source>
        <dbReference type="ARBA" id="ARBA00022596"/>
    </source>
</evidence>
<dbReference type="Gene3D" id="3.30.2320.80">
    <property type="match status" value="1"/>
</dbReference>
<evidence type="ECO:0000313" key="7">
    <source>
        <dbReference type="Proteomes" id="UP000622552"/>
    </source>
</evidence>
<sequence length="109" mass="11590">MHELAITESVVASVRDRLGDARVLAVTLEIGRLSGVVADSVRFCFDLCTEGTPLQGARLDIVDVPGGAYCRGCRSDVELVDLIPLCPCGSADLDITSGQELMIRQVEVA</sequence>